<feature type="compositionally biased region" description="Basic residues" evidence="1">
    <location>
        <begin position="35"/>
        <end position="44"/>
    </location>
</feature>
<reference evidence="3 4" key="1">
    <citation type="submission" date="2019-02" db="EMBL/GenBank/DDBJ databases">
        <title>Deep-cultivation of Planctomycetes and their phenomic and genomic characterization uncovers novel biology.</title>
        <authorList>
            <person name="Wiegand S."/>
            <person name="Jogler M."/>
            <person name="Boedeker C."/>
            <person name="Pinto D."/>
            <person name="Vollmers J."/>
            <person name="Rivas-Marin E."/>
            <person name="Kohn T."/>
            <person name="Peeters S.H."/>
            <person name="Heuer A."/>
            <person name="Rast P."/>
            <person name="Oberbeckmann S."/>
            <person name="Bunk B."/>
            <person name="Jeske O."/>
            <person name="Meyerdierks A."/>
            <person name="Storesund J.E."/>
            <person name="Kallscheuer N."/>
            <person name="Luecker S."/>
            <person name="Lage O.M."/>
            <person name="Pohl T."/>
            <person name="Merkel B.J."/>
            <person name="Hornburger P."/>
            <person name="Mueller R.-W."/>
            <person name="Bruemmer F."/>
            <person name="Labrenz M."/>
            <person name="Spormann A.M."/>
            <person name="Op Den Camp H."/>
            <person name="Overmann J."/>
            <person name="Amann R."/>
            <person name="Jetten M.S.M."/>
            <person name="Mascher T."/>
            <person name="Medema M.H."/>
            <person name="Devos D.P."/>
            <person name="Kaster A.-K."/>
            <person name="Ovreas L."/>
            <person name="Rohde M."/>
            <person name="Galperin M.Y."/>
            <person name="Jogler C."/>
        </authorList>
    </citation>
    <scope>NUCLEOTIDE SEQUENCE [LARGE SCALE GENOMIC DNA]</scope>
    <source>
        <strain evidence="3 4">V7</strain>
    </source>
</reference>
<organism evidence="3 4">
    <name type="scientific">Crateriforma conspicua</name>
    <dbReference type="NCBI Taxonomy" id="2527996"/>
    <lineage>
        <taxon>Bacteria</taxon>
        <taxon>Pseudomonadati</taxon>
        <taxon>Planctomycetota</taxon>
        <taxon>Planctomycetia</taxon>
        <taxon>Planctomycetales</taxon>
        <taxon>Planctomycetaceae</taxon>
        <taxon>Crateriforma</taxon>
    </lineage>
</organism>
<dbReference type="InterPro" id="IPR017853">
    <property type="entry name" value="GH"/>
</dbReference>
<sequence precursor="true">MNPAKLLLPVLATALLLHPVCVAQQGNTKPDNSIRKRSANKKRQRPTEEILKEFPPVDGRWTVGRANAWYAKQPWLVGCNYYPATAINQIDMWQSSTFDPEQIDKELGWAEDIGMNTLRVYLHDLVWADDEDGFYGRMDQFLGICAKHQIRPFFVFFDDCHFPNPELGPQPFPVRRYHNSGWRNCPARDLAVRFAEGNATVDEVARLRGYVQGTMRRFANDDRVLFWELYNEPGRGKGESGDMAKQKGSKTSMGDRSNRLVHQSWVWAREVNPSQPITSNSAGSVGAGNIAINRANADIHSIHSYSPPVELEELILDYKQDGRPVIITEWLARTRGSTVQDCLPVLKKHHVGAVNWGFVSGKSGTIWPWESRKGKDLVAERRSGNVVAPGEAFPEPELWFHDLLRADGTPFDAQEIQIFKKLTGPRLQTD</sequence>
<dbReference type="AlphaFoldDB" id="A0A5C6FWF5"/>
<comment type="caution">
    <text evidence="3">The sequence shown here is derived from an EMBL/GenBank/DDBJ whole genome shotgun (WGS) entry which is preliminary data.</text>
</comment>
<dbReference type="Gene3D" id="3.20.20.80">
    <property type="entry name" value="Glycosidases"/>
    <property type="match status" value="1"/>
</dbReference>
<protein>
    <submittedName>
        <fullName evidence="3">Sugar-binding cellulase-like protein</fullName>
    </submittedName>
</protein>
<feature type="compositionally biased region" description="Basic and acidic residues" evidence="1">
    <location>
        <begin position="236"/>
        <end position="245"/>
    </location>
</feature>
<evidence type="ECO:0000313" key="4">
    <source>
        <dbReference type="Proteomes" id="UP000316476"/>
    </source>
</evidence>
<feature type="chain" id="PRO_5022850729" evidence="2">
    <location>
        <begin position="24"/>
        <end position="430"/>
    </location>
</feature>
<evidence type="ECO:0000256" key="1">
    <source>
        <dbReference type="SAM" id="MobiDB-lite"/>
    </source>
</evidence>
<feature type="region of interest" description="Disordered" evidence="1">
    <location>
        <begin position="236"/>
        <end position="255"/>
    </location>
</feature>
<feature type="signal peptide" evidence="2">
    <location>
        <begin position="1"/>
        <end position="23"/>
    </location>
</feature>
<accession>A0A5C6FWF5</accession>
<keyword evidence="2" id="KW-0732">Signal</keyword>
<dbReference type="Proteomes" id="UP000316476">
    <property type="component" value="Unassembled WGS sequence"/>
</dbReference>
<feature type="region of interest" description="Disordered" evidence="1">
    <location>
        <begin position="26"/>
        <end position="46"/>
    </location>
</feature>
<dbReference type="SUPFAM" id="SSF51445">
    <property type="entry name" value="(Trans)glycosidases"/>
    <property type="match status" value="1"/>
</dbReference>
<gene>
    <name evidence="3" type="ORF">V7x_22340</name>
</gene>
<name>A0A5C6FWF5_9PLAN</name>
<dbReference type="RefSeq" id="WP_197136808.1">
    <property type="nucleotide sequence ID" value="NZ_SJPZ01000001.1"/>
</dbReference>
<evidence type="ECO:0000256" key="2">
    <source>
        <dbReference type="SAM" id="SignalP"/>
    </source>
</evidence>
<proteinExistence type="predicted"/>
<dbReference type="EMBL" id="SJPZ01000001">
    <property type="protein sequence ID" value="TWU66664.1"/>
    <property type="molecule type" value="Genomic_DNA"/>
</dbReference>
<evidence type="ECO:0000313" key="3">
    <source>
        <dbReference type="EMBL" id="TWU66664.1"/>
    </source>
</evidence>